<name>A0ABV7IF48_9RHOB</name>
<protein>
    <submittedName>
        <fullName evidence="1">Uncharacterized protein</fullName>
    </submittedName>
</protein>
<reference evidence="2" key="1">
    <citation type="journal article" date="2019" name="Int. J. Syst. Evol. Microbiol.">
        <title>The Global Catalogue of Microorganisms (GCM) 10K type strain sequencing project: providing services to taxonomists for standard genome sequencing and annotation.</title>
        <authorList>
            <consortium name="The Broad Institute Genomics Platform"/>
            <consortium name="The Broad Institute Genome Sequencing Center for Infectious Disease"/>
            <person name="Wu L."/>
            <person name="Ma J."/>
        </authorList>
    </citation>
    <scope>NUCLEOTIDE SEQUENCE [LARGE SCALE GENOMIC DNA]</scope>
    <source>
        <strain evidence="2">KCTC 52239</strain>
    </source>
</reference>
<sequence length="95" mass="10321">MTTIPLRLGGSEPLVIRPKQPDGTMPDLTGSTMQLRIGSGDACIIVPGVITDDGYDLDVNDLDLPTKLHTASIWIDWGQGWRWQGEVFLNIIGGC</sequence>
<dbReference type="Proteomes" id="UP001595557">
    <property type="component" value="Unassembled WGS sequence"/>
</dbReference>
<proteinExistence type="predicted"/>
<comment type="caution">
    <text evidence="1">The sequence shown here is derived from an EMBL/GenBank/DDBJ whole genome shotgun (WGS) entry which is preliminary data.</text>
</comment>
<dbReference type="RefSeq" id="WP_207464396.1">
    <property type="nucleotide sequence ID" value="NZ_JAFNAW010000001.1"/>
</dbReference>
<evidence type="ECO:0000313" key="2">
    <source>
        <dbReference type="Proteomes" id="UP001595557"/>
    </source>
</evidence>
<keyword evidence="2" id="KW-1185">Reference proteome</keyword>
<organism evidence="1 2">
    <name type="scientific">Paracoccus fontiphilus</name>
    <dbReference type="NCBI Taxonomy" id="1815556"/>
    <lineage>
        <taxon>Bacteria</taxon>
        <taxon>Pseudomonadati</taxon>
        <taxon>Pseudomonadota</taxon>
        <taxon>Alphaproteobacteria</taxon>
        <taxon>Rhodobacterales</taxon>
        <taxon>Paracoccaceae</taxon>
        <taxon>Paracoccus</taxon>
    </lineage>
</organism>
<evidence type="ECO:0000313" key="1">
    <source>
        <dbReference type="EMBL" id="MFC3169210.1"/>
    </source>
</evidence>
<dbReference type="EMBL" id="JBHRTE010000059">
    <property type="protein sequence ID" value="MFC3169210.1"/>
    <property type="molecule type" value="Genomic_DNA"/>
</dbReference>
<gene>
    <name evidence="1" type="ORF">ACFOD7_14250</name>
</gene>
<accession>A0ABV7IF48</accession>